<organism evidence="7 8">
    <name type="scientific">Ziziphus jujuba var. spinosa</name>
    <dbReference type="NCBI Taxonomy" id="714518"/>
    <lineage>
        <taxon>Eukaryota</taxon>
        <taxon>Viridiplantae</taxon>
        <taxon>Streptophyta</taxon>
        <taxon>Embryophyta</taxon>
        <taxon>Tracheophyta</taxon>
        <taxon>Spermatophyta</taxon>
        <taxon>Magnoliopsida</taxon>
        <taxon>eudicotyledons</taxon>
        <taxon>Gunneridae</taxon>
        <taxon>Pentapetalae</taxon>
        <taxon>rosids</taxon>
        <taxon>fabids</taxon>
        <taxon>Rosales</taxon>
        <taxon>Rhamnaceae</taxon>
        <taxon>Paliureae</taxon>
        <taxon>Ziziphus</taxon>
    </lineage>
</organism>
<protein>
    <recommendedName>
        <fullName evidence="9">C2 and GRAM domain-containing protein At5g50170</fullName>
    </recommendedName>
</protein>
<dbReference type="Pfam" id="PF02893">
    <property type="entry name" value="GRAM"/>
    <property type="match status" value="1"/>
</dbReference>
<dbReference type="InterPro" id="IPR004182">
    <property type="entry name" value="GRAM"/>
</dbReference>
<evidence type="ECO:0000259" key="6">
    <source>
        <dbReference type="PROSITE" id="PS51778"/>
    </source>
</evidence>
<dbReference type="Gene3D" id="2.30.29.30">
    <property type="entry name" value="Pleckstrin-homology domain (PH domain)/Phosphotyrosine-binding domain (PTB)"/>
    <property type="match status" value="1"/>
</dbReference>
<comment type="caution">
    <text evidence="7">The sequence shown here is derived from an EMBL/GenBank/DDBJ whole genome shotgun (WGS) entry which is preliminary data.</text>
</comment>
<dbReference type="InterPro" id="IPR011993">
    <property type="entry name" value="PH-like_dom_sf"/>
</dbReference>
<keyword evidence="4" id="KW-0472">Membrane</keyword>
<dbReference type="GO" id="GO:0016020">
    <property type="term" value="C:membrane"/>
    <property type="evidence" value="ECO:0007669"/>
    <property type="project" value="UniProtKB-SubCell"/>
</dbReference>
<evidence type="ECO:0000256" key="4">
    <source>
        <dbReference type="ARBA" id="ARBA00023136"/>
    </source>
</evidence>
<feature type="domain" description="C2" evidence="5">
    <location>
        <begin position="528"/>
        <end position="653"/>
    </location>
</feature>
<dbReference type="Pfam" id="PF16016">
    <property type="entry name" value="VASt"/>
    <property type="match status" value="2"/>
</dbReference>
<dbReference type="PANTHER" id="PTHR46296:SF7">
    <property type="entry name" value="C2 DOMAIN-CONTAINING PROTEIN"/>
    <property type="match status" value="1"/>
</dbReference>
<dbReference type="SUPFAM" id="SSF49562">
    <property type="entry name" value="C2 domain (Calcium/lipid-binding domain, CaLB)"/>
    <property type="match status" value="2"/>
</dbReference>
<dbReference type="PROSITE" id="PS50004">
    <property type="entry name" value="C2"/>
    <property type="match status" value="2"/>
</dbReference>
<evidence type="ECO:0008006" key="9">
    <source>
        <dbReference type="Google" id="ProtNLM"/>
    </source>
</evidence>
<feature type="domain" description="VASt" evidence="6">
    <location>
        <begin position="255"/>
        <end position="428"/>
    </location>
</feature>
<dbReference type="Gene3D" id="2.60.40.150">
    <property type="entry name" value="C2 domain"/>
    <property type="match status" value="2"/>
</dbReference>
<dbReference type="AlphaFoldDB" id="A0A978VDG3"/>
<dbReference type="PANTHER" id="PTHR46296">
    <property type="entry name" value="BNAA05G37250D PROTEIN"/>
    <property type="match status" value="1"/>
</dbReference>
<dbReference type="SMART" id="SM00568">
    <property type="entry name" value="GRAM"/>
    <property type="match status" value="1"/>
</dbReference>
<keyword evidence="3" id="KW-1133">Transmembrane helix</keyword>
<dbReference type="Pfam" id="PF00168">
    <property type="entry name" value="C2"/>
    <property type="match status" value="2"/>
</dbReference>
<dbReference type="EMBL" id="JAEACU010000005">
    <property type="protein sequence ID" value="KAH7528402.1"/>
    <property type="molecule type" value="Genomic_DNA"/>
</dbReference>
<feature type="domain" description="C2" evidence="5">
    <location>
        <begin position="1"/>
        <end position="101"/>
    </location>
</feature>
<dbReference type="SMART" id="SM00239">
    <property type="entry name" value="C2"/>
    <property type="match status" value="2"/>
</dbReference>
<dbReference type="Proteomes" id="UP000813462">
    <property type="component" value="Unassembled WGS sequence"/>
</dbReference>
<comment type="subcellular location">
    <subcellularLocation>
        <location evidence="1">Membrane</location>
        <topology evidence="1">Single-pass membrane protein</topology>
    </subcellularLocation>
</comment>
<evidence type="ECO:0000313" key="8">
    <source>
        <dbReference type="Proteomes" id="UP000813462"/>
    </source>
</evidence>
<dbReference type="InterPro" id="IPR031968">
    <property type="entry name" value="VASt"/>
</dbReference>
<keyword evidence="2" id="KW-0812">Transmembrane</keyword>
<dbReference type="InterPro" id="IPR000008">
    <property type="entry name" value="C2_dom"/>
</dbReference>
<dbReference type="CDD" id="cd00030">
    <property type="entry name" value="C2"/>
    <property type="match status" value="2"/>
</dbReference>
<evidence type="ECO:0000259" key="5">
    <source>
        <dbReference type="PROSITE" id="PS50004"/>
    </source>
</evidence>
<gene>
    <name evidence="7" type="ORF">FEM48_Zijuj05G0068500</name>
</gene>
<dbReference type="PROSITE" id="PS51778">
    <property type="entry name" value="VAST"/>
    <property type="match status" value="2"/>
</dbReference>
<accession>A0A978VDG3</accession>
<proteinExistence type="predicted"/>
<reference evidence="7" key="1">
    <citation type="journal article" date="2021" name="Front. Plant Sci.">
        <title>Chromosome-Scale Genome Assembly for Chinese Sour Jujube and Insights Into Its Genome Evolution and Domestication Signature.</title>
        <authorList>
            <person name="Shen L.-Y."/>
            <person name="Luo H."/>
            <person name="Wang X.-L."/>
            <person name="Wang X.-M."/>
            <person name="Qiu X.-J."/>
            <person name="Liu H."/>
            <person name="Zhou S.-S."/>
            <person name="Jia K.-H."/>
            <person name="Nie S."/>
            <person name="Bao Y.-T."/>
            <person name="Zhang R.-G."/>
            <person name="Yun Q.-Z."/>
            <person name="Chai Y.-H."/>
            <person name="Lu J.-Y."/>
            <person name="Li Y."/>
            <person name="Zhao S.-W."/>
            <person name="Mao J.-F."/>
            <person name="Jia S.-G."/>
            <person name="Mao Y.-M."/>
        </authorList>
    </citation>
    <scope>NUCLEOTIDE SEQUENCE</scope>
    <source>
        <strain evidence="7">AT0</strain>
        <tissue evidence="7">Leaf</tissue>
    </source>
</reference>
<dbReference type="InterPro" id="IPR044511">
    <property type="entry name" value="At1g03370/At5g50170-like"/>
</dbReference>
<sequence length="1037" mass="118239">MRLYVYVLEGKNLHGKECYVRLQVGRQKSKTKIKKKTINPVWNEEFVFTIHDMDEDVIVAVFLRDDDSGFFNCSADLMGRIQIPVSSVAAEANRTMPPTWFPLQRPKSGKYTSIDCEIYKKIWPTNAGKILITISLHGKFQDLNSNQQPDAHANANTKHSHGRACNHNMCNSRLTCGKMPEGKNLMKSITKKLFHKNGENTRINEASRASYSELPCVVSDLEDCCMDDNSSSSFEEALEIMWSKDNEHEMPKNLRGGILINQAYALSSNDLNTLFFAPNSQFRKDLAEVQGTTDIQEGPWAWNSGGTCLSRIVTYKMAATKLIKSAKVTEEQKYMKANGREFAVLATLISPDVPHGNSFNVELLYKITPGPDLSSGEESSCLLLSWALNFSNQSTMLRGMIEGGVRQGLKESYNQFANLLAQNIRVLNSSYLTDKDHTLAYLETENQSDWELAREYFWNLTILTTIFMVVYVLVHILLCKPSEFEGLEFNGLDLPDSFAELVTCGIFVVQLKNVYNMVAHFVQARLQRGGDHGIKAHSDGWILTVALIEGSNLASIGSSKSSYPYVAFTCNGQTRTSSVQFQTCDPQWIEYNSFFFFFFFPEVLEFDTMEEPPSVLDVEVYDFDGPFELAASLGYAEISFLKHSSTELADLWVPLEGKLAQSLKSKLHLRIFLDNNKGGDAVREYLTKMEKEVGKKLNLRSPHRNSTFQKLFGLPPEEFLISDFTCHLKRKMSLQGRLFLSARIVGFYATLFGHKTKFYFLWEDIDDIVVLPPSLASMGSPLLVIILKKGRGLDAKYGAKTQDEEGRLKFYFSFGSFSVACRIIMSMWRTRNLTPEQKAQLAEEQEDQESFVMLDNSGPIQDLEDAKMTRVYSAELPFTMNSMVEIFDGGRLERRIMEQSGCLNYSVTAWQSLKPDLQERRLSYKFSRHVPFFFGEVTCTQHRSPIANGGGWILDEVMALHGVPFCDHFRIHFRYQIVKYRNTCKCNIYIRVIWIKITKFQQTLTHNIIEKFRLRVKEIYAAAEKEIMFSFEEDNTS</sequence>
<evidence type="ECO:0000256" key="2">
    <source>
        <dbReference type="ARBA" id="ARBA00022692"/>
    </source>
</evidence>
<evidence type="ECO:0000256" key="1">
    <source>
        <dbReference type="ARBA" id="ARBA00004167"/>
    </source>
</evidence>
<feature type="domain" description="VASt" evidence="6">
    <location>
        <begin position="867"/>
        <end position="1027"/>
    </location>
</feature>
<evidence type="ECO:0000256" key="3">
    <source>
        <dbReference type="ARBA" id="ARBA00022989"/>
    </source>
</evidence>
<dbReference type="InterPro" id="IPR035892">
    <property type="entry name" value="C2_domain_sf"/>
</dbReference>
<evidence type="ECO:0000313" key="7">
    <source>
        <dbReference type="EMBL" id="KAH7528402.1"/>
    </source>
</evidence>
<name>A0A978VDG3_ZIZJJ</name>